<dbReference type="InterPro" id="IPR011008">
    <property type="entry name" value="Dimeric_a/b-barrel"/>
</dbReference>
<accession>A0ABY7VNG9</accession>
<dbReference type="SUPFAM" id="SSF54909">
    <property type="entry name" value="Dimeric alpha+beta barrel"/>
    <property type="match status" value="1"/>
</dbReference>
<dbReference type="RefSeq" id="WP_274149374.1">
    <property type="nucleotide sequence ID" value="NZ_CP117811.1"/>
</dbReference>
<evidence type="ECO:0000313" key="1">
    <source>
        <dbReference type="EMBL" id="WDE95661.1"/>
    </source>
</evidence>
<gene>
    <name evidence="1" type="ORF">PQO03_08010</name>
</gene>
<dbReference type="EC" id="5.1.3.32" evidence="1"/>
<organism evidence="1 2">
    <name type="scientific">Lentisphaera profundi</name>
    <dbReference type="NCBI Taxonomy" id="1658616"/>
    <lineage>
        <taxon>Bacteria</taxon>
        <taxon>Pseudomonadati</taxon>
        <taxon>Lentisphaerota</taxon>
        <taxon>Lentisphaeria</taxon>
        <taxon>Lentisphaerales</taxon>
        <taxon>Lentisphaeraceae</taxon>
        <taxon>Lentisphaera</taxon>
    </lineage>
</organism>
<dbReference type="GO" id="GO:0062192">
    <property type="term" value="F:L-rhamnose mutarotase activity"/>
    <property type="evidence" value="ECO:0007669"/>
    <property type="project" value="UniProtKB-EC"/>
</dbReference>
<dbReference type="EMBL" id="CP117811">
    <property type="protein sequence ID" value="WDE95661.1"/>
    <property type="molecule type" value="Genomic_DNA"/>
</dbReference>
<proteinExistence type="predicted"/>
<dbReference type="Gene3D" id="3.30.70.100">
    <property type="match status" value="1"/>
</dbReference>
<dbReference type="PANTHER" id="PTHR34389">
    <property type="entry name" value="L-RHAMNOSE MUTAROTASE"/>
    <property type="match status" value="1"/>
</dbReference>
<dbReference type="PANTHER" id="PTHR34389:SF2">
    <property type="entry name" value="L-RHAMNOSE MUTAROTASE"/>
    <property type="match status" value="1"/>
</dbReference>
<dbReference type="Pfam" id="PF05336">
    <property type="entry name" value="rhaM"/>
    <property type="match status" value="1"/>
</dbReference>
<sequence>MSEAIIGETNPGAGYDKDKIQRFGSVIELDLEKEAYYRELHANVWAGVQAKIHECNMRNYNIFVAPIAGKKYLFSFFEYIGTDLEADMGKFPQDEETLRWWKETDPCQKSMEGTPEGEQWLGLERVFFQA</sequence>
<dbReference type="Proteomes" id="UP001214250">
    <property type="component" value="Chromosome 1"/>
</dbReference>
<evidence type="ECO:0000313" key="2">
    <source>
        <dbReference type="Proteomes" id="UP001214250"/>
    </source>
</evidence>
<keyword evidence="1" id="KW-0413">Isomerase</keyword>
<name>A0ABY7VNG9_9BACT</name>
<reference evidence="1 2" key="1">
    <citation type="submission" date="2023-02" db="EMBL/GenBank/DDBJ databases">
        <title>Genome sequence of Lentisphaera profundi SAORIC-696.</title>
        <authorList>
            <person name="Kim e."/>
            <person name="Cho J.-C."/>
            <person name="Choi A."/>
            <person name="Kang I."/>
        </authorList>
    </citation>
    <scope>NUCLEOTIDE SEQUENCE [LARGE SCALE GENOMIC DNA]</scope>
    <source>
        <strain evidence="1 2">SAORIC-696</strain>
    </source>
</reference>
<protein>
    <submittedName>
        <fullName evidence="1">L-rhamnose mutarotase</fullName>
        <ecNumber evidence="1">5.1.3.32</ecNumber>
    </submittedName>
</protein>
<keyword evidence="2" id="KW-1185">Reference proteome</keyword>
<dbReference type="InterPro" id="IPR008000">
    <property type="entry name" value="Rham/fucose_mutarotase"/>
</dbReference>